<keyword evidence="3" id="KW-1185">Reference proteome</keyword>
<dbReference type="EMBL" id="CP071249">
    <property type="protein sequence ID" value="UUF07050.1"/>
    <property type="molecule type" value="Genomic_DNA"/>
</dbReference>
<proteinExistence type="predicted"/>
<evidence type="ECO:0000313" key="2">
    <source>
        <dbReference type="EMBL" id="UUF08278.1"/>
    </source>
</evidence>
<evidence type="ECO:0000313" key="3">
    <source>
        <dbReference type="Proteomes" id="UP001058016"/>
    </source>
</evidence>
<dbReference type="AlphaFoldDB" id="A0A9Q9FEF5"/>
<name>A0A9Q9FEF5_9FIRM</name>
<protein>
    <submittedName>
        <fullName evidence="2">Uncharacterized protein</fullName>
    </submittedName>
</protein>
<reference evidence="2 3" key="1">
    <citation type="submission" date="2021-03" db="EMBL/GenBank/DDBJ databases">
        <title>Comparative Genomics and Metabolomics in the genus Turicibacter.</title>
        <authorList>
            <person name="Maki J."/>
            <person name="Looft T."/>
        </authorList>
    </citation>
    <scope>NUCLEOTIDE SEQUENCE</scope>
    <source>
        <strain evidence="2">ISU324</strain>
        <strain evidence="1 3">MMM721</strain>
    </source>
</reference>
<accession>A0A9Q9FEF5</accession>
<dbReference type="Proteomes" id="UP001058016">
    <property type="component" value="Chromosome"/>
</dbReference>
<evidence type="ECO:0000313" key="4">
    <source>
        <dbReference type="Proteomes" id="UP001058072"/>
    </source>
</evidence>
<dbReference type="RefSeq" id="WP_212724998.1">
    <property type="nucleotide sequence ID" value="NZ_CP071249.1"/>
</dbReference>
<organism evidence="2 4">
    <name type="scientific">Turicibacter bilis</name>
    <dbReference type="NCBI Taxonomy" id="2735723"/>
    <lineage>
        <taxon>Bacteria</taxon>
        <taxon>Bacillati</taxon>
        <taxon>Bacillota</taxon>
        <taxon>Erysipelotrichia</taxon>
        <taxon>Erysipelotrichales</taxon>
        <taxon>Turicibacteraceae</taxon>
        <taxon>Turicibacter</taxon>
    </lineage>
</organism>
<gene>
    <name evidence="1" type="ORF">J0J69_06025</name>
    <name evidence="2" type="ORF">J0J70_11990</name>
</gene>
<evidence type="ECO:0000313" key="1">
    <source>
        <dbReference type="EMBL" id="UUF07050.1"/>
    </source>
</evidence>
<dbReference type="Proteomes" id="UP001058072">
    <property type="component" value="Chromosome"/>
</dbReference>
<sequence length="136" mass="15495">MNIILSGNYDTLLNFDAFAGISSHKYGFTDSEFLAFIADLDPTEYILVITVVTILININLNIFEQYVVSGALLDIAVTSQNMVQQRGFQLARQGEAVSQQRSEYRQENFDNLYSEVDRLTEELNQLKSKIFPQQTD</sequence>
<dbReference type="EMBL" id="CP071250">
    <property type="protein sequence ID" value="UUF08278.1"/>
    <property type="molecule type" value="Genomic_DNA"/>
</dbReference>